<feature type="region of interest" description="Disordered" evidence="1">
    <location>
        <begin position="529"/>
        <end position="550"/>
    </location>
</feature>
<dbReference type="InterPro" id="IPR010090">
    <property type="entry name" value="Phage_tape_meas"/>
</dbReference>
<accession>A0ABZ0HSW5</accession>
<organism evidence="3 4">
    <name type="scientific">Methylocapsa polymorpha</name>
    <dbReference type="NCBI Taxonomy" id="3080828"/>
    <lineage>
        <taxon>Bacteria</taxon>
        <taxon>Pseudomonadati</taxon>
        <taxon>Pseudomonadota</taxon>
        <taxon>Alphaproteobacteria</taxon>
        <taxon>Hyphomicrobiales</taxon>
        <taxon>Beijerinckiaceae</taxon>
        <taxon>Methylocapsa</taxon>
    </lineage>
</organism>
<evidence type="ECO:0000313" key="4">
    <source>
        <dbReference type="Proteomes" id="UP001626536"/>
    </source>
</evidence>
<keyword evidence="4" id="KW-1185">Reference proteome</keyword>
<keyword evidence="2" id="KW-1133">Transmembrane helix</keyword>
<dbReference type="Proteomes" id="UP001626536">
    <property type="component" value="Chromosome"/>
</dbReference>
<evidence type="ECO:0000256" key="2">
    <source>
        <dbReference type="SAM" id="Phobius"/>
    </source>
</evidence>
<evidence type="ECO:0000313" key="3">
    <source>
        <dbReference type="EMBL" id="WOJ89900.1"/>
    </source>
</evidence>
<gene>
    <name evidence="3" type="ORF">RZS28_00870</name>
</gene>
<keyword evidence="2" id="KW-0812">Transmembrane</keyword>
<protein>
    <submittedName>
        <fullName evidence="3">Phage tail tape measure protein</fullName>
    </submittedName>
</protein>
<dbReference type="NCBIfam" id="TIGR01760">
    <property type="entry name" value="tape_meas_TP901"/>
    <property type="match status" value="1"/>
</dbReference>
<feature type="region of interest" description="Disordered" evidence="1">
    <location>
        <begin position="589"/>
        <end position="608"/>
    </location>
</feature>
<sequence>MGIDRTFKDMNTSMKMALGGAASMFAGVEIMKGLHNLEEAGEKIVHVKTMFEAALPVQSRMADMAKITGAAWAEAGKNMRTTATDNIAALHDLYNITQDISHSIELLPGFNLMKNVLDSSKEKGFGSGSSDAAIARSVQALDLAGRTTMKVLEPAVAALSATTIALGRRFNPEKYLTGIGSTGDARFGWNDEMLAKVFPAMQALGLGSRAGSAMYQLNSNLFGGGGGALGSKIQADAQVRWELHTLDDELFEGKKFKGFKVGSVFESDKLRENPLEWANDYRAKLKGMGVDIEDMKQMALIAGEIGRGNKLLKAAFDELLLPTTNAQLNREIKNINSVGKDAISNINENDPRALHQAIQAQWENVKTAIGENFVQPLMDTVIKPLTEVFKNIAQWVQANPETVKAIGAALVAIGAAMVSIGAVFVGVGIAAAIGLMGPFATGVAAVAAAIAAAGPVYLVYGDKLKELFSENGPIATAFKQIDQMIIAGVGQIPGAVSGVIDATFKAISNMISNALSSIKQYLPSWLGGGTAPAPKSDTQPPIEKHSSLVPPPRHLAVNIPVTVQMDGRRMAQTTMSHVVAAATFPTSASGMDTRGSWAGPSYSPTEQG</sequence>
<feature type="transmembrane region" description="Helical" evidence="2">
    <location>
        <begin position="405"/>
        <end position="433"/>
    </location>
</feature>
<dbReference type="EMBL" id="CP136862">
    <property type="protein sequence ID" value="WOJ89900.1"/>
    <property type="molecule type" value="Genomic_DNA"/>
</dbReference>
<dbReference type="RefSeq" id="WP_407339346.1">
    <property type="nucleotide sequence ID" value="NZ_CP136862.1"/>
</dbReference>
<keyword evidence="2" id="KW-0472">Membrane</keyword>
<name>A0ABZ0HSW5_9HYPH</name>
<feature type="transmembrane region" description="Helical" evidence="2">
    <location>
        <begin position="439"/>
        <end position="460"/>
    </location>
</feature>
<proteinExistence type="predicted"/>
<reference evidence="3 4" key="1">
    <citation type="submission" date="2023-10" db="EMBL/GenBank/DDBJ databases">
        <title>Novel methanotroph of the genus Methylocapsa from a subarctic wetland.</title>
        <authorList>
            <person name="Belova S.E."/>
            <person name="Oshkin I.Y."/>
            <person name="Miroshnikov K."/>
            <person name="Dedysh S.N."/>
        </authorList>
    </citation>
    <scope>NUCLEOTIDE SEQUENCE [LARGE SCALE GENOMIC DNA]</scope>
    <source>
        <strain evidence="3 4">RX1</strain>
    </source>
</reference>
<evidence type="ECO:0000256" key="1">
    <source>
        <dbReference type="SAM" id="MobiDB-lite"/>
    </source>
</evidence>